<gene>
    <name evidence="2" type="ORF">jhhlp_004432</name>
</gene>
<dbReference type="OrthoDB" id="5385072at2759"/>
<reference evidence="2 3" key="1">
    <citation type="journal article" date="2017" name="G3 (Bethesda)">
        <title>First Draft Genome Sequence of the Pathogenic Fungus Lomentospora prolificans (Formerly Scedosporium prolificans).</title>
        <authorList>
            <person name="Luo R."/>
            <person name="Zimin A."/>
            <person name="Workman R."/>
            <person name="Fan Y."/>
            <person name="Pertea G."/>
            <person name="Grossman N."/>
            <person name="Wear M.P."/>
            <person name="Jia B."/>
            <person name="Miller H."/>
            <person name="Casadevall A."/>
            <person name="Timp W."/>
            <person name="Zhang S.X."/>
            <person name="Salzberg S.L."/>
        </authorList>
    </citation>
    <scope>NUCLEOTIDE SEQUENCE [LARGE SCALE GENOMIC DNA]</scope>
    <source>
        <strain evidence="2 3">JHH-5317</strain>
    </source>
</reference>
<feature type="compositionally biased region" description="Basic and acidic residues" evidence="1">
    <location>
        <begin position="1"/>
        <end position="10"/>
    </location>
</feature>
<feature type="compositionally biased region" description="Basic and acidic residues" evidence="1">
    <location>
        <begin position="326"/>
        <end position="348"/>
    </location>
</feature>
<dbReference type="Proteomes" id="UP000233524">
    <property type="component" value="Unassembled WGS sequence"/>
</dbReference>
<feature type="compositionally biased region" description="Acidic residues" evidence="1">
    <location>
        <begin position="205"/>
        <end position="214"/>
    </location>
</feature>
<feature type="region of interest" description="Disordered" evidence="1">
    <location>
        <begin position="57"/>
        <end position="100"/>
    </location>
</feature>
<feature type="region of interest" description="Disordered" evidence="1">
    <location>
        <begin position="319"/>
        <end position="362"/>
    </location>
</feature>
<keyword evidence="3" id="KW-1185">Reference proteome</keyword>
<accession>A0A2N3NBK1</accession>
<dbReference type="InParanoid" id="A0A2N3NBK1"/>
<dbReference type="VEuPathDB" id="FungiDB:jhhlp_004432"/>
<dbReference type="AlphaFoldDB" id="A0A2N3NBK1"/>
<sequence length="362" mass="37799">MLDPQLRRGPVDSAAVYTHSRTRTTSSNIFPPAFPVQGPIPVHPGQALPQQNMQYSRRSPSVNTFSTSSTVPPPAAYRTSPTTEIRRSTSSRSGGASPQPLSYVAALRRQKGTVWCDRAQPEDPALAAQMRAAKAKASRAMLGTPRLSGGYGGSAGGRTSTGISATGKVAAKIRHHGKPLVAGYASGENHVGVGGVPPRLSATEVEGESSGDDDSYNKLHHRRTGSSGRNSIASGGRRNLAYRTSGGLGSQKNRSPSDTPERSGSLAEDRREGTPTATIAPSGAGPSDAASAKSQSTGTSAERADNVADLDADLALASKSRQHSALTREKSTKNPTDLARRGSVDERTMTMSAGRLYIANPD</sequence>
<name>A0A2N3NBK1_9PEZI</name>
<evidence type="ECO:0000256" key="1">
    <source>
        <dbReference type="SAM" id="MobiDB-lite"/>
    </source>
</evidence>
<feature type="region of interest" description="Disordered" evidence="1">
    <location>
        <begin position="1"/>
        <end position="31"/>
    </location>
</feature>
<feature type="compositionally biased region" description="Polar residues" evidence="1">
    <location>
        <begin position="57"/>
        <end position="70"/>
    </location>
</feature>
<feature type="region of interest" description="Disordered" evidence="1">
    <location>
        <begin position="182"/>
        <end position="306"/>
    </location>
</feature>
<comment type="caution">
    <text evidence="2">The sequence shown here is derived from an EMBL/GenBank/DDBJ whole genome shotgun (WGS) entry which is preliminary data.</text>
</comment>
<organism evidence="2 3">
    <name type="scientific">Lomentospora prolificans</name>
    <dbReference type="NCBI Taxonomy" id="41688"/>
    <lineage>
        <taxon>Eukaryota</taxon>
        <taxon>Fungi</taxon>
        <taxon>Dikarya</taxon>
        <taxon>Ascomycota</taxon>
        <taxon>Pezizomycotina</taxon>
        <taxon>Sordariomycetes</taxon>
        <taxon>Hypocreomycetidae</taxon>
        <taxon>Microascales</taxon>
        <taxon>Microascaceae</taxon>
        <taxon>Lomentospora</taxon>
    </lineage>
</organism>
<evidence type="ECO:0000313" key="2">
    <source>
        <dbReference type="EMBL" id="PKS09809.1"/>
    </source>
</evidence>
<feature type="compositionally biased region" description="Low complexity" evidence="1">
    <location>
        <begin position="78"/>
        <end position="93"/>
    </location>
</feature>
<evidence type="ECO:0000313" key="3">
    <source>
        <dbReference type="Proteomes" id="UP000233524"/>
    </source>
</evidence>
<protein>
    <submittedName>
        <fullName evidence="2">Uncharacterized protein</fullName>
    </submittedName>
</protein>
<dbReference type="EMBL" id="NLAX01000010">
    <property type="protein sequence ID" value="PKS09809.1"/>
    <property type="molecule type" value="Genomic_DNA"/>
</dbReference>
<feature type="compositionally biased region" description="Low complexity" evidence="1">
    <location>
        <begin position="280"/>
        <end position="294"/>
    </location>
</feature>
<proteinExistence type="predicted"/>
<dbReference type="STRING" id="41688.A0A2N3NBK1"/>